<dbReference type="PANTHER" id="PTHR17972">
    <property type="entry name" value="NUCLEOLAR RNA-ASSOCIATED PROTEIN"/>
    <property type="match status" value="1"/>
</dbReference>
<dbReference type="InterPro" id="IPR035367">
    <property type="entry name" value="Nrap_D2"/>
</dbReference>
<keyword evidence="3 5" id="KW-0694">RNA-binding</keyword>
<dbReference type="Pfam" id="PF17406">
    <property type="entry name" value="Nrap_D5"/>
    <property type="match status" value="1"/>
</dbReference>
<keyword evidence="14" id="KW-1185">Reference proteome</keyword>
<dbReference type="OrthoDB" id="10251401at2759"/>
<dbReference type="GO" id="GO:0003723">
    <property type="term" value="F:RNA binding"/>
    <property type="evidence" value="ECO:0007669"/>
    <property type="project" value="UniProtKB-KW"/>
</dbReference>
<organism evidence="13 14">
    <name type="scientific">Puccinia striiformis f. sp. tritici PST-78</name>
    <dbReference type="NCBI Taxonomy" id="1165861"/>
    <lineage>
        <taxon>Eukaryota</taxon>
        <taxon>Fungi</taxon>
        <taxon>Dikarya</taxon>
        <taxon>Basidiomycota</taxon>
        <taxon>Pucciniomycotina</taxon>
        <taxon>Pucciniomycetes</taxon>
        <taxon>Pucciniales</taxon>
        <taxon>Pucciniaceae</taxon>
        <taxon>Puccinia</taxon>
    </lineage>
</organism>
<sequence>MSINTSAHRNGFQDQTAGTRPALEGEQFANGSKDFSHHDGVNGNAEPADGVYDSLLGYHLPTSGFKFRQQVSSLSQAVSLSHKKFQDFETFYPLLKEHLLGIPSSEPVPLETSRKSLQKSGVRVPLSDPIDPVQWKVVFIPPKDVEIVGSWSLKNGVTSASRKHQHATIDLLVQIPLGVLQEKDYLSNRYFHKRAHYLAHISKSLLKSTFSENYEFTYSYLEGDCFKPIINIKPLKDSKPASKWTARLILSYPQSVFPLSKLAPSKDNLKSTSTTSSPEYNQSILMDSTELNLQHRSFLTQLSTKSPAFNQTCRLLKTWAQRKVFYRQSKSNPVDHCLVGFARFGWFINFLVAHVLLGTGQGGQKTNSGATILHNDPAVLLKHVIDWLAKWKPESLVRMKTMEESHPFSPEEFNVFDSALIDPTGMINLTAGIPLGTLKLLCAAAQRTASLLKSDNDVFAAVFSRPSYSFASSFDYHFVVKISNEDVQRLCHEEERKTLTRALQVLSNNLQLSLGNRVTGFALLRQLPETPLKFVKPRSKSLTTASSDPIVLQIGLVLDLAHAFNLVTYGPAPDSSPIELEEFCKFWGDRSDLRRFQDGSIKQCVNWDVRNPLERMQIVKQIIRWLLIQKLVFKDDGSVVWDLIGDFDDFLLENPNQVLKIYEKDPKELGFTNVMKCFNEFAKELKSLKENNLIPLSITSIQPDSEYLRYSSVFVPGPRRLKDYNHQPSTTKFLPSLLCQLKFESSGKWPEGLEAIQKIKAAMLVKIAEALEQTDQVVDSTIVFDRKALPISQHVTLDVLHSSGYVFKLMICYEREELLLEEALAMDKSDPRTTPECKTSWLIEALGEHRKTFIYARKHHDAITALQTRFPSFTYTVRLIKRWFSTHMLLSTHVSVELVELLASVVYLLPEDELPPTTGSSGFVRFLKFLKRWDWKNEPLLIPLQSSVGLPTNALTHFPVESVQAALQCFRSTRKKDPGFYRYTYFVATEDDLEGSRWLLNSPGGTDEKNAAEVILRPNRLISDRLQTLASASLEVLEASMEVGSISFQPKTLFKSPLKHFDFHLLIDLSCSTRLHQSVDRIVSDCGSKTLDTRPQVDDDPVLEFFKELQSMYGDSIEFFYDQYGGPLIGGVVDRQRPDGGLESSKNHTDTTANNKTKRRNGGTILDGRKSKEVFDLDACLSQIFTSLGQGLVAKVLKKGTDY</sequence>
<keyword evidence="4 5" id="KW-0539">Nucleus</keyword>
<evidence type="ECO:0000259" key="7">
    <source>
        <dbReference type="Pfam" id="PF03813"/>
    </source>
</evidence>
<feature type="domain" description="Nrap protein" evidence="9">
    <location>
        <begin position="473"/>
        <end position="630"/>
    </location>
</feature>
<dbReference type="InterPro" id="IPR035370">
    <property type="entry name" value="Nrap_D5"/>
</dbReference>
<comment type="subcellular location">
    <subcellularLocation>
        <location evidence="1 5">Nucleus</location>
        <location evidence="1 5">Nucleolus</location>
    </subcellularLocation>
</comment>
<dbReference type="Pfam" id="PF03813">
    <property type="entry name" value="Nrap"/>
    <property type="match status" value="1"/>
</dbReference>
<dbReference type="Pfam" id="PF17407">
    <property type="entry name" value="Nrap_D6"/>
    <property type="match status" value="1"/>
</dbReference>
<accession>A0A0L0VLN9</accession>
<evidence type="ECO:0000256" key="6">
    <source>
        <dbReference type="SAM" id="MobiDB-lite"/>
    </source>
</evidence>
<evidence type="ECO:0000313" key="14">
    <source>
        <dbReference type="Proteomes" id="UP000054564"/>
    </source>
</evidence>
<dbReference type="STRING" id="1165861.A0A0L0VLN9"/>
<keyword evidence="5" id="KW-0690">Ribosome biogenesis</keyword>
<evidence type="ECO:0000313" key="13">
    <source>
        <dbReference type="EMBL" id="KNF00132.1"/>
    </source>
</evidence>
<dbReference type="GO" id="GO:0034456">
    <property type="term" value="C:UTP-C complex"/>
    <property type="evidence" value="ECO:0007669"/>
    <property type="project" value="TreeGrafter"/>
</dbReference>
<feature type="region of interest" description="Disordered" evidence="6">
    <location>
        <begin position="1135"/>
        <end position="1165"/>
    </location>
</feature>
<feature type="domain" description="Nrap protein" evidence="8">
    <location>
        <begin position="308"/>
        <end position="463"/>
    </location>
</feature>
<dbReference type="GO" id="GO:0032040">
    <property type="term" value="C:small-subunit processome"/>
    <property type="evidence" value="ECO:0007669"/>
    <property type="project" value="TreeGrafter"/>
</dbReference>
<evidence type="ECO:0000259" key="11">
    <source>
        <dbReference type="Pfam" id="PF17406"/>
    </source>
</evidence>
<feature type="region of interest" description="Disordered" evidence="6">
    <location>
        <begin position="1"/>
        <end position="22"/>
    </location>
</feature>
<evidence type="ECO:0000256" key="2">
    <source>
        <dbReference type="ARBA" id="ARBA00006674"/>
    </source>
</evidence>
<evidence type="ECO:0000259" key="8">
    <source>
        <dbReference type="Pfam" id="PF17403"/>
    </source>
</evidence>
<dbReference type="InterPro" id="IPR035369">
    <property type="entry name" value="Nrap_D4"/>
</dbReference>
<reference evidence="14" key="1">
    <citation type="submission" date="2014-03" db="EMBL/GenBank/DDBJ databases">
        <title>The Genome Sequence of Puccinia striiformis f. sp. tritici PST-78.</title>
        <authorList>
            <consortium name="The Broad Institute Genome Sequencing Platform"/>
            <person name="Cuomo C."/>
            <person name="Hulbert S."/>
            <person name="Chen X."/>
            <person name="Walker B."/>
            <person name="Young S.K."/>
            <person name="Zeng Q."/>
            <person name="Gargeya S."/>
            <person name="Fitzgerald M."/>
            <person name="Haas B."/>
            <person name="Abouelleil A."/>
            <person name="Alvarado L."/>
            <person name="Arachchi H.M."/>
            <person name="Berlin A.M."/>
            <person name="Chapman S.B."/>
            <person name="Goldberg J."/>
            <person name="Griggs A."/>
            <person name="Gujja S."/>
            <person name="Hansen M."/>
            <person name="Howarth C."/>
            <person name="Imamovic A."/>
            <person name="Larimer J."/>
            <person name="McCowan C."/>
            <person name="Montmayeur A."/>
            <person name="Murphy C."/>
            <person name="Neiman D."/>
            <person name="Pearson M."/>
            <person name="Priest M."/>
            <person name="Roberts A."/>
            <person name="Saif S."/>
            <person name="Shea T."/>
            <person name="Sisk P."/>
            <person name="Sykes S."/>
            <person name="Wortman J."/>
            <person name="Nusbaum C."/>
            <person name="Birren B."/>
        </authorList>
    </citation>
    <scope>NUCLEOTIDE SEQUENCE [LARGE SCALE GENOMIC DNA]</scope>
    <source>
        <strain evidence="14">race PST-78</strain>
    </source>
</reference>
<protein>
    <recommendedName>
        <fullName evidence="5">U3 small nucleolar RNA-associated protein 22</fullName>
    </recommendedName>
</protein>
<dbReference type="EMBL" id="AJIL01000039">
    <property type="protein sequence ID" value="KNF00132.1"/>
    <property type="molecule type" value="Genomic_DNA"/>
</dbReference>
<dbReference type="Pfam" id="PF17405">
    <property type="entry name" value="Nrap_D4"/>
    <property type="match status" value="1"/>
</dbReference>
<evidence type="ECO:0000259" key="10">
    <source>
        <dbReference type="Pfam" id="PF17405"/>
    </source>
</evidence>
<evidence type="ECO:0000256" key="3">
    <source>
        <dbReference type="ARBA" id="ARBA00022884"/>
    </source>
</evidence>
<dbReference type="Pfam" id="PF17403">
    <property type="entry name" value="Nrap_D2"/>
    <property type="match status" value="1"/>
</dbReference>
<feature type="domain" description="Nrap protein" evidence="7">
    <location>
        <begin position="169"/>
        <end position="301"/>
    </location>
</feature>
<dbReference type="PANTHER" id="PTHR17972:SF0">
    <property type="entry name" value="NUCLEOLAR PROTEIN 6"/>
    <property type="match status" value="1"/>
</dbReference>
<evidence type="ECO:0000256" key="5">
    <source>
        <dbReference type="RuleBase" id="RU364032"/>
    </source>
</evidence>
<dbReference type="Pfam" id="PF17404">
    <property type="entry name" value="Nrap_D3"/>
    <property type="match status" value="1"/>
</dbReference>
<keyword evidence="5" id="KW-0698">rRNA processing</keyword>
<feature type="compositionally biased region" description="Basic and acidic residues" evidence="6">
    <location>
        <begin position="1135"/>
        <end position="1149"/>
    </location>
</feature>
<dbReference type="Proteomes" id="UP000054564">
    <property type="component" value="Unassembled WGS sequence"/>
</dbReference>
<feature type="domain" description="Nrap protein" evidence="10">
    <location>
        <begin position="663"/>
        <end position="868"/>
    </location>
</feature>
<evidence type="ECO:0000259" key="9">
    <source>
        <dbReference type="Pfam" id="PF17404"/>
    </source>
</evidence>
<dbReference type="GO" id="GO:0006409">
    <property type="term" value="P:tRNA export from nucleus"/>
    <property type="evidence" value="ECO:0007669"/>
    <property type="project" value="TreeGrafter"/>
</dbReference>
<dbReference type="Gene3D" id="3.30.70.3030">
    <property type="match status" value="1"/>
</dbReference>
<proteinExistence type="inferred from homology"/>
<dbReference type="InterPro" id="IPR035368">
    <property type="entry name" value="Nrap_D3"/>
</dbReference>
<evidence type="ECO:0000259" key="12">
    <source>
        <dbReference type="Pfam" id="PF17407"/>
    </source>
</evidence>
<comment type="caution">
    <text evidence="13">The sequence shown here is derived from an EMBL/GenBank/DDBJ whole genome shotgun (WGS) entry which is preliminary data.</text>
</comment>
<dbReference type="AlphaFoldDB" id="A0A0L0VLN9"/>
<gene>
    <name evidence="13" type="ORF">PSTG_06544</name>
</gene>
<dbReference type="GO" id="GO:0006364">
    <property type="term" value="P:rRNA processing"/>
    <property type="evidence" value="ECO:0007669"/>
    <property type="project" value="UniProtKB-KW"/>
</dbReference>
<evidence type="ECO:0000256" key="4">
    <source>
        <dbReference type="ARBA" id="ARBA00023242"/>
    </source>
</evidence>
<evidence type="ECO:0000256" key="1">
    <source>
        <dbReference type="ARBA" id="ARBA00004604"/>
    </source>
</evidence>
<feature type="compositionally biased region" description="Polar residues" evidence="6">
    <location>
        <begin position="1"/>
        <end position="18"/>
    </location>
</feature>
<dbReference type="GO" id="GO:0032545">
    <property type="term" value="C:CURI complex"/>
    <property type="evidence" value="ECO:0007669"/>
    <property type="project" value="TreeGrafter"/>
</dbReference>
<dbReference type="InterPro" id="IPR035082">
    <property type="entry name" value="Nrap_D1"/>
</dbReference>
<dbReference type="Gene3D" id="1.10.1410.10">
    <property type="match status" value="1"/>
</dbReference>
<dbReference type="InterPro" id="IPR005554">
    <property type="entry name" value="NOL6/Upt22"/>
</dbReference>
<feature type="domain" description="Nrap protein" evidence="11">
    <location>
        <begin position="870"/>
        <end position="1055"/>
    </location>
</feature>
<feature type="domain" description="Nrap protein" evidence="12">
    <location>
        <begin position="1058"/>
        <end position="1196"/>
    </location>
</feature>
<keyword evidence="5" id="KW-0687">Ribonucleoprotein</keyword>
<comment type="similarity">
    <text evidence="2 5">Belongs to the NRAP family.</text>
</comment>
<name>A0A0L0VLN9_9BASI</name>
<dbReference type="InterPro" id="IPR035371">
    <property type="entry name" value="Nrap_D6"/>
</dbReference>